<protein>
    <submittedName>
        <fullName evidence="2">Putative ribonuclease H protein</fullName>
    </submittedName>
</protein>
<reference evidence="2 3" key="1">
    <citation type="journal article" date="2018" name="PLoS Genet.">
        <title>Population sequencing reveals clonal diversity and ancestral inbreeding in the grapevine cultivar Chardonnay.</title>
        <authorList>
            <person name="Roach M.J."/>
            <person name="Johnson D.L."/>
            <person name="Bohlmann J."/>
            <person name="van Vuuren H.J."/>
            <person name="Jones S.J."/>
            <person name="Pretorius I.S."/>
            <person name="Schmidt S.A."/>
            <person name="Borneman A.R."/>
        </authorList>
    </citation>
    <scope>NUCLEOTIDE SEQUENCE [LARGE SCALE GENOMIC DNA]</scope>
    <source>
        <strain evidence="3">cv. Chardonnay</strain>
        <tissue evidence="2">Leaf</tissue>
    </source>
</reference>
<dbReference type="PANTHER" id="PTHR36617:SF16">
    <property type="entry name" value="OS04G0516500 PROTEIN"/>
    <property type="match status" value="1"/>
</dbReference>
<comment type="caution">
    <text evidence="2">The sequence shown here is derived from an EMBL/GenBank/DDBJ whole genome shotgun (WGS) entry which is preliminary data.</text>
</comment>
<dbReference type="Pfam" id="PF13966">
    <property type="entry name" value="zf-RVT"/>
    <property type="match status" value="1"/>
</dbReference>
<dbReference type="PANTHER" id="PTHR36617">
    <property type="entry name" value="PROTEIN, PUTATIVE-RELATED"/>
    <property type="match status" value="1"/>
</dbReference>
<dbReference type="EMBL" id="QGNW01001142">
    <property type="protein sequence ID" value="RVW53608.1"/>
    <property type="molecule type" value="Genomic_DNA"/>
</dbReference>
<evidence type="ECO:0000313" key="2">
    <source>
        <dbReference type="EMBL" id="RVW53608.1"/>
    </source>
</evidence>
<dbReference type="Proteomes" id="UP000288805">
    <property type="component" value="Unassembled WGS sequence"/>
</dbReference>
<evidence type="ECO:0000313" key="3">
    <source>
        <dbReference type="Proteomes" id="UP000288805"/>
    </source>
</evidence>
<sequence length="278" mass="31970">MLLSTITHLKYGEEEGGWRTRDVMGRNGVGLWKAIRKKWGLLDGRVAYHMGNGQRVKFWKDKWCGDGPLCESFPSLFSMSMSKNVWVSEVWNPVGDGDGWTPLFARAFNDWEIDLVEQLLQKIHVFRVQREEEDRVIWTASNDGAFSVRSLYSMMEPGGSSMFPSERIWRARVPPKVAFFAWEASWGKVLTHEQLQRRGFSLANSEGNPSWVEWRVCGEKAQEGLANGAFMYFLGFLSRESFFSCKFCRLDRLLVRGGGVYTPCILRGHRFLVFPPFA</sequence>
<accession>A0A438F0S1</accession>
<feature type="domain" description="Reverse transcriptase zinc-binding" evidence="1">
    <location>
        <begin position="146"/>
        <end position="203"/>
    </location>
</feature>
<dbReference type="InterPro" id="IPR026960">
    <property type="entry name" value="RVT-Znf"/>
</dbReference>
<gene>
    <name evidence="2" type="primary">VvCHDh000004_358</name>
    <name evidence="2" type="ORF">CK203_069117</name>
</gene>
<organism evidence="2 3">
    <name type="scientific">Vitis vinifera</name>
    <name type="common">Grape</name>
    <dbReference type="NCBI Taxonomy" id="29760"/>
    <lineage>
        <taxon>Eukaryota</taxon>
        <taxon>Viridiplantae</taxon>
        <taxon>Streptophyta</taxon>
        <taxon>Embryophyta</taxon>
        <taxon>Tracheophyta</taxon>
        <taxon>Spermatophyta</taxon>
        <taxon>Magnoliopsida</taxon>
        <taxon>eudicotyledons</taxon>
        <taxon>Gunneridae</taxon>
        <taxon>Pentapetalae</taxon>
        <taxon>rosids</taxon>
        <taxon>Vitales</taxon>
        <taxon>Vitaceae</taxon>
        <taxon>Viteae</taxon>
        <taxon>Vitis</taxon>
    </lineage>
</organism>
<evidence type="ECO:0000259" key="1">
    <source>
        <dbReference type="Pfam" id="PF13966"/>
    </source>
</evidence>
<name>A0A438F0S1_VITVI</name>
<dbReference type="AlphaFoldDB" id="A0A438F0S1"/>
<proteinExistence type="predicted"/>